<protein>
    <recommendedName>
        <fullName evidence="3">2',3'-cyclic-nucleotide 3'-phosphodiesterase</fullName>
    </recommendedName>
</protein>
<sequence>MTGSPIEAALRKLIGVTIPPHFGDEKVPAFRPHMTITSDIPDNLDPKEVLGKISLSGLLEVSFKELNIGLLSKEMGVGYVKVFRKTYYTRGTLHLERTPAIVGLARQCRELFANGGTEEEAVDKWEKEVFTPHVSLVYSAMEPIPDNMRKAIGKDLQEANIGVLHWNGPKGEMRGWKGGSIVLVSTHNPIEEWEAMAERRL</sequence>
<evidence type="ECO:0008006" key="3">
    <source>
        <dbReference type="Google" id="ProtNLM"/>
    </source>
</evidence>
<dbReference type="EMBL" id="LN891209">
    <property type="protein sequence ID" value="CUS07429.1"/>
    <property type="molecule type" value="Genomic_DNA"/>
</dbReference>
<organism evidence="1 2">
    <name type="scientific">Tuber aestivum</name>
    <name type="common">summer truffle</name>
    <dbReference type="NCBI Taxonomy" id="59557"/>
    <lineage>
        <taxon>Eukaryota</taxon>
        <taxon>Fungi</taxon>
        <taxon>Dikarya</taxon>
        <taxon>Ascomycota</taxon>
        <taxon>Pezizomycotina</taxon>
        <taxon>Pezizomycetes</taxon>
        <taxon>Pezizales</taxon>
        <taxon>Tuberaceae</taxon>
        <taxon>Tuber</taxon>
    </lineage>
</organism>
<proteinExistence type="predicted"/>
<dbReference type="PANTHER" id="PTHR28141">
    <property type="entry name" value="2',3'-CYCLIC-NUCLEOTIDE 3'-PHOSPHODIESTERASE"/>
    <property type="match status" value="1"/>
</dbReference>
<evidence type="ECO:0000313" key="2">
    <source>
        <dbReference type="Proteomes" id="UP001412239"/>
    </source>
</evidence>
<evidence type="ECO:0000313" key="1">
    <source>
        <dbReference type="EMBL" id="CUS07429.1"/>
    </source>
</evidence>
<dbReference type="PANTHER" id="PTHR28141:SF1">
    <property type="entry name" value="2',3'-CYCLIC-NUCLEOTIDE 3'-PHOSPHODIESTERASE"/>
    <property type="match status" value="1"/>
</dbReference>
<dbReference type="Proteomes" id="UP001412239">
    <property type="component" value="Unassembled WGS sequence"/>
</dbReference>
<dbReference type="AlphaFoldDB" id="A0A292PIX5"/>
<dbReference type="InterPro" id="IPR009097">
    <property type="entry name" value="Cyclic_Pdiesterase"/>
</dbReference>
<dbReference type="SUPFAM" id="SSF55144">
    <property type="entry name" value="LigT-like"/>
    <property type="match status" value="1"/>
</dbReference>
<dbReference type="Pfam" id="PF07823">
    <property type="entry name" value="CPDase"/>
    <property type="match status" value="1"/>
</dbReference>
<dbReference type="Gene3D" id="3.90.1140.10">
    <property type="entry name" value="Cyclic phosphodiesterase"/>
    <property type="match status" value="1"/>
</dbReference>
<dbReference type="GO" id="GO:0004113">
    <property type="term" value="F:2',3'-cyclic-nucleotide 3'-phosphodiesterase activity"/>
    <property type="evidence" value="ECO:0007669"/>
    <property type="project" value="TreeGrafter"/>
</dbReference>
<gene>
    <name evidence="1" type="ORF">GSTUAT00008490001</name>
</gene>
<name>A0A292PIX5_9PEZI</name>
<reference evidence="1" key="1">
    <citation type="submission" date="2015-10" db="EMBL/GenBank/DDBJ databases">
        <authorList>
            <person name="Regsiter A."/>
            <person name="william w."/>
        </authorList>
    </citation>
    <scope>NUCLEOTIDE SEQUENCE</scope>
    <source>
        <strain evidence="1">Montdore</strain>
    </source>
</reference>
<keyword evidence="2" id="KW-1185">Reference proteome</keyword>
<accession>A0A292PIX5</accession>
<dbReference type="GO" id="GO:0009187">
    <property type="term" value="P:cyclic nucleotide metabolic process"/>
    <property type="evidence" value="ECO:0007669"/>
    <property type="project" value="TreeGrafter"/>
</dbReference>
<dbReference type="InterPro" id="IPR012386">
    <property type="entry name" value="Cyclic-nucl_3Pdiesterase"/>
</dbReference>